<organism evidence="1 2">
    <name type="scientific">Cerrena zonata</name>
    <dbReference type="NCBI Taxonomy" id="2478898"/>
    <lineage>
        <taxon>Eukaryota</taxon>
        <taxon>Fungi</taxon>
        <taxon>Dikarya</taxon>
        <taxon>Basidiomycota</taxon>
        <taxon>Agaricomycotina</taxon>
        <taxon>Agaricomycetes</taxon>
        <taxon>Polyporales</taxon>
        <taxon>Cerrenaceae</taxon>
        <taxon>Cerrena</taxon>
    </lineage>
</organism>
<evidence type="ECO:0000313" key="2">
    <source>
        <dbReference type="Proteomes" id="UP001385951"/>
    </source>
</evidence>
<dbReference type="AlphaFoldDB" id="A0AAW0FJX3"/>
<comment type="caution">
    <text evidence="1">The sequence shown here is derived from an EMBL/GenBank/DDBJ whole genome shotgun (WGS) entry which is preliminary data.</text>
</comment>
<dbReference type="Gene3D" id="2.60.120.620">
    <property type="entry name" value="q2cbj1_9rhob like domain"/>
    <property type="match status" value="1"/>
</dbReference>
<dbReference type="EMBL" id="JASBNA010000039">
    <property type="protein sequence ID" value="KAK7681720.1"/>
    <property type="molecule type" value="Genomic_DNA"/>
</dbReference>
<evidence type="ECO:0000313" key="1">
    <source>
        <dbReference type="EMBL" id="KAK7681720.1"/>
    </source>
</evidence>
<sequence>MPSELKTPYDSQGFVIVPDLIDLDSLTRYEDAAERTISKTRTGEWPHRRTVGRQFPPYGEDNPDSWGVQHLMHLDLGEPAWIELYTSAYVNVAKELLECEEDDLQMGECWMIMMY</sequence>
<name>A0AAW0FJX3_9APHY</name>
<dbReference type="PANTHER" id="PTHR40470:SF1">
    <property type="entry name" value="PHYTANOYL-COA DIOXYGENASE FAMILY PROTEIN (AFU_ORTHOLOGUE AFUA_2G15850)"/>
    <property type="match status" value="1"/>
</dbReference>
<dbReference type="Proteomes" id="UP001385951">
    <property type="component" value="Unassembled WGS sequence"/>
</dbReference>
<keyword evidence="2" id="KW-1185">Reference proteome</keyword>
<dbReference type="PANTHER" id="PTHR40470">
    <property type="entry name" value="PHYTANOYL-COA DIOXYGENASE FAMILY PROTEIN (AFU_ORTHOLOGUE AFUA_2G15850)"/>
    <property type="match status" value="1"/>
</dbReference>
<gene>
    <name evidence="1" type="ORF">QCA50_015067</name>
</gene>
<proteinExistence type="predicted"/>
<reference evidence="1 2" key="1">
    <citation type="submission" date="2022-09" db="EMBL/GenBank/DDBJ databases">
        <authorList>
            <person name="Palmer J.M."/>
        </authorList>
    </citation>
    <scope>NUCLEOTIDE SEQUENCE [LARGE SCALE GENOMIC DNA]</scope>
    <source>
        <strain evidence="1 2">DSM 7382</strain>
    </source>
</reference>
<accession>A0AAW0FJX3</accession>
<protein>
    <submittedName>
        <fullName evidence="1">Uncharacterized protein</fullName>
    </submittedName>
</protein>